<evidence type="ECO:0000313" key="1">
    <source>
        <dbReference type="EMBL" id="MBL7629343.1"/>
    </source>
</evidence>
<dbReference type="RefSeq" id="WP_203005242.1">
    <property type="nucleotide sequence ID" value="NZ_JADWYU010000131.1"/>
</dbReference>
<dbReference type="EMBL" id="JAEACQ010000227">
    <property type="protein sequence ID" value="MBL7629343.1"/>
    <property type="molecule type" value="Genomic_DNA"/>
</dbReference>
<dbReference type="Proteomes" id="UP000604475">
    <property type="component" value="Unassembled WGS sequence"/>
</dbReference>
<name>A0A937RC09_9ACTN</name>
<organism evidence="1 2">
    <name type="scientific">Frankia nepalensis</name>
    <dbReference type="NCBI Taxonomy" id="1836974"/>
    <lineage>
        <taxon>Bacteria</taxon>
        <taxon>Bacillati</taxon>
        <taxon>Actinomycetota</taxon>
        <taxon>Actinomycetes</taxon>
        <taxon>Frankiales</taxon>
        <taxon>Frankiaceae</taxon>
        <taxon>Frankia</taxon>
    </lineage>
</organism>
<protein>
    <submittedName>
        <fullName evidence="1">Uncharacterized protein</fullName>
    </submittedName>
</protein>
<dbReference type="AlphaFoldDB" id="A0A937RC09"/>
<gene>
    <name evidence="1" type="ORF">I7412_19670</name>
</gene>
<reference evidence="1" key="1">
    <citation type="submission" date="2020-12" db="EMBL/GenBank/DDBJ databases">
        <title>Genomic characterization of non-nitrogen-fixing Frankia strains.</title>
        <authorList>
            <person name="Carlos-Shanley C."/>
            <person name="Guerra T."/>
            <person name="Hahn D."/>
        </authorList>
    </citation>
    <scope>NUCLEOTIDE SEQUENCE</scope>
    <source>
        <strain evidence="1">CN6</strain>
    </source>
</reference>
<accession>A0A937RC09</accession>
<sequence length="137" mass="14009">MSARRTGALVVVLAVAVGAVVALGALREATESRSDAVPPGTASVVTVSLRSNQRAPDSLDAAALWTGCARTTIGASARAPGQLTWLGDGRFSVTVTPAIGEHGQRRLRGCLEDHRIDHLLGSVTSISMVPAAVRASG</sequence>
<proteinExistence type="predicted"/>
<keyword evidence="2" id="KW-1185">Reference proteome</keyword>
<evidence type="ECO:0000313" key="2">
    <source>
        <dbReference type="Proteomes" id="UP000604475"/>
    </source>
</evidence>
<comment type="caution">
    <text evidence="1">The sequence shown here is derived from an EMBL/GenBank/DDBJ whole genome shotgun (WGS) entry which is preliminary data.</text>
</comment>